<dbReference type="AlphaFoldDB" id="A0A922NN62"/>
<evidence type="ECO:0000313" key="2">
    <source>
        <dbReference type="EMBL" id="KAI1519152.1"/>
    </source>
</evidence>
<feature type="region of interest" description="Disordered" evidence="1">
    <location>
        <begin position="370"/>
        <end position="399"/>
    </location>
</feature>
<protein>
    <submittedName>
        <fullName evidence="2">Uncharacterized protein</fullName>
    </submittedName>
</protein>
<dbReference type="OMA" id="YLTHAIG"/>
<reference evidence="3" key="1">
    <citation type="journal article" date="2022" name="Microb. Genom.">
        <title>A global pangenome for the wheat fungal pathogen Pyrenophora tritici-repentis and prediction of effector protein structural homology.</title>
        <authorList>
            <person name="Moolhuijzen P.M."/>
            <person name="See P.T."/>
            <person name="Shi G."/>
            <person name="Powell H.R."/>
            <person name="Cockram J."/>
            <person name="Jorgensen L.N."/>
            <person name="Benslimane H."/>
            <person name="Strelkov S.E."/>
            <person name="Turner J."/>
            <person name="Liu Z."/>
            <person name="Moffat C.S."/>
        </authorList>
    </citation>
    <scope>NUCLEOTIDE SEQUENCE [LARGE SCALE GENOMIC DNA]</scope>
</reference>
<organism evidence="2 3">
    <name type="scientific">Pyrenophora tritici-repentis</name>
    <dbReference type="NCBI Taxonomy" id="45151"/>
    <lineage>
        <taxon>Eukaryota</taxon>
        <taxon>Fungi</taxon>
        <taxon>Dikarya</taxon>
        <taxon>Ascomycota</taxon>
        <taxon>Pezizomycotina</taxon>
        <taxon>Dothideomycetes</taxon>
        <taxon>Pleosporomycetidae</taxon>
        <taxon>Pleosporales</taxon>
        <taxon>Pleosporineae</taxon>
        <taxon>Pleosporaceae</taxon>
        <taxon>Pyrenophora</taxon>
    </lineage>
</organism>
<accession>A0A922NN62</accession>
<name>A0A922NN62_9PLEO</name>
<gene>
    <name evidence="2" type="ORF">Ptr86124_002280</name>
</gene>
<comment type="caution">
    <text evidence="2">The sequence shown here is derived from an EMBL/GenBank/DDBJ whole genome shotgun (WGS) entry which is preliminary data.</text>
</comment>
<feature type="compositionally biased region" description="Acidic residues" evidence="1">
    <location>
        <begin position="62"/>
        <end position="75"/>
    </location>
</feature>
<evidence type="ECO:0000313" key="3">
    <source>
        <dbReference type="Proteomes" id="UP000249757"/>
    </source>
</evidence>
<feature type="compositionally biased region" description="Acidic residues" evidence="1">
    <location>
        <begin position="262"/>
        <end position="271"/>
    </location>
</feature>
<feature type="compositionally biased region" description="Polar residues" evidence="1">
    <location>
        <begin position="372"/>
        <end position="399"/>
    </location>
</feature>
<dbReference type="Proteomes" id="UP000249757">
    <property type="component" value="Unassembled WGS sequence"/>
</dbReference>
<feature type="region of interest" description="Disordered" evidence="1">
    <location>
        <begin position="33"/>
        <end position="80"/>
    </location>
</feature>
<dbReference type="EMBL" id="NRDI02000002">
    <property type="protein sequence ID" value="KAI1519152.1"/>
    <property type="molecule type" value="Genomic_DNA"/>
</dbReference>
<sequence length="629" mass="69623">MATIGMTSTASRKFNWADDDEDDFDLDTWKASADTSAPKAEEMGPLHFSDSSSDLSSSDFSSSDDDETDNEEEQEKVEMPQSTLYSRFPILFYDLPTQLAHAHSKLVCNAVGPYMDGKEDCDPPAYPELNYDHTCKRRYSYAHEFQEERLLWHRDLATVYRESHLVIATHIDDAETIDESVSMKIKSHNGEELDEWETIQIQMFEAEEEKEEKDVQIKVQRMMDEQTKDPDSVFRGRSKEDLEEFYRGWKAQQAKLTKQAVDDEADEDNSDDSSVQSWENSDEENDLSETILAVEEDSYHHSYTTTPSNLDEEKENILSITPPMSRVGSITTSTYTDDNEDDVELNFNEVIFGTEDEPVHEDELIAEDAASCHSSDSANSWTTDEGYSSPGNHDLTSGNTASKVESFMAIFQPRFSDSSARRKTQACSGSMNAIRVFKDTVQNSDVVEEAFKSDSESEENEVEAATSPARQPLAAKDAMVPNTTSESSSSPPADEGKAREVQDTTFHTLRGVPAVDFSLPDIVFTTTEGPHEALFTLPSSSSLPTHHIGTPSSIKSTSSPPTETTPLLSSPQPSSISSSSSSSKILPYIMGALSTASLFISKIPWLKIALSAAGFLLGVAQGAASLVRR</sequence>
<proteinExistence type="predicted"/>
<keyword evidence="3" id="KW-1185">Reference proteome</keyword>
<feature type="region of interest" description="Disordered" evidence="1">
    <location>
        <begin position="294"/>
        <end position="313"/>
    </location>
</feature>
<evidence type="ECO:0000256" key="1">
    <source>
        <dbReference type="SAM" id="MobiDB-lite"/>
    </source>
</evidence>
<feature type="region of interest" description="Disordered" evidence="1">
    <location>
        <begin position="537"/>
        <end position="581"/>
    </location>
</feature>
<feature type="region of interest" description="Disordered" evidence="1">
    <location>
        <begin position="257"/>
        <end position="287"/>
    </location>
</feature>
<feature type="compositionally biased region" description="Low complexity" evidence="1">
    <location>
        <begin position="48"/>
        <end position="61"/>
    </location>
</feature>
<feature type="region of interest" description="Disordered" evidence="1">
    <location>
        <begin position="449"/>
        <end position="499"/>
    </location>
</feature>
<dbReference type="OrthoDB" id="3683755at2759"/>